<keyword evidence="3 5" id="KW-0808">Transferase</keyword>
<dbReference type="Gene3D" id="3.40.50.2000">
    <property type="entry name" value="Glycogen Phosphorylase B"/>
    <property type="match status" value="2"/>
</dbReference>
<dbReference type="PANTHER" id="PTHR48048:SF30">
    <property type="entry name" value="GLYCOSYLTRANSFERASE"/>
    <property type="match status" value="1"/>
</dbReference>
<dbReference type="PROSITE" id="PS00375">
    <property type="entry name" value="UDPGT"/>
    <property type="match status" value="1"/>
</dbReference>
<feature type="domain" description="Glycosyltransferase N-terminal" evidence="7">
    <location>
        <begin position="4"/>
        <end position="248"/>
    </location>
</feature>
<gene>
    <name evidence="8" type="ORF">O6P43_004244</name>
</gene>
<evidence type="ECO:0000259" key="7">
    <source>
        <dbReference type="Pfam" id="PF26168"/>
    </source>
</evidence>
<dbReference type="FunFam" id="3.40.50.2000:FF:000095">
    <property type="entry name" value="Glycosyltransferase"/>
    <property type="match status" value="1"/>
</dbReference>
<dbReference type="FunFam" id="3.40.50.2000:FF:000020">
    <property type="entry name" value="Glycosyltransferase"/>
    <property type="match status" value="1"/>
</dbReference>
<evidence type="ECO:0000256" key="3">
    <source>
        <dbReference type="ARBA" id="ARBA00022679"/>
    </source>
</evidence>
<keyword evidence="9" id="KW-1185">Reference proteome</keyword>
<accession>A0AAD7VFU6</accession>
<sequence>MEEAIVLYPTPAIGHLISMIELGKLILTHKPSLSIHILIATAPYSGGSTASYIATVSSTIPSITFHNLPTVTLAPNFAASTPNHETLTFEVIRLNNPNVHQALLSISESYSIQAFIMDFFCSQSLSVTSQLNIPAYYFFTSGATSFAYFLYFPTIHNTTTKSLKELNTTLNIPGVPPMPSSDMPKPLLERTDKAYEYLLNSSLLAPKTAGAIINTFEFLEPKAIKAISDGLCMPDSPSPPIYCIGPLIADRGDGSDSGHECLKWLDSQPSKSVVFLCFGSLGLFSKEQLKEIALGLEISGKRFLWVVRNPPSGQSQNLALSTQHEPDLDSLLPDGFLDRTKERGLVVKSWAPQIAVLSHDSVGGFVTHCGWNSVLEALCAGVPMIAWPLYAEQRSNRVVLVEEIKIALWMHESYSGFMGADEVEKRVRELMDSEEGDSVRKRVLILKEEAKAALSPGGSSHVALAKLFESWKKSQAAF</sequence>
<dbReference type="PANTHER" id="PTHR48048">
    <property type="entry name" value="GLYCOSYLTRANSFERASE"/>
    <property type="match status" value="1"/>
</dbReference>
<keyword evidence="2 5" id="KW-0328">Glycosyltransferase</keyword>
<dbReference type="InterPro" id="IPR058980">
    <property type="entry name" value="Glyco_transf_N"/>
</dbReference>
<proteinExistence type="inferred from homology"/>
<reference evidence="8" key="1">
    <citation type="journal article" date="2023" name="Science">
        <title>Elucidation of the pathway for biosynthesis of saponin adjuvants from the soapbark tree.</title>
        <authorList>
            <person name="Reed J."/>
            <person name="Orme A."/>
            <person name="El-Demerdash A."/>
            <person name="Owen C."/>
            <person name="Martin L.B.B."/>
            <person name="Misra R.C."/>
            <person name="Kikuchi S."/>
            <person name="Rejzek M."/>
            <person name="Martin A.C."/>
            <person name="Harkess A."/>
            <person name="Leebens-Mack J."/>
            <person name="Louveau T."/>
            <person name="Stephenson M.J."/>
            <person name="Osbourn A."/>
        </authorList>
    </citation>
    <scope>NUCLEOTIDE SEQUENCE</scope>
    <source>
        <strain evidence="8">S10</strain>
    </source>
</reference>
<evidence type="ECO:0000256" key="2">
    <source>
        <dbReference type="ARBA" id="ARBA00022676"/>
    </source>
</evidence>
<dbReference type="EMBL" id="JARAOO010000003">
    <property type="protein sequence ID" value="KAJ7974123.1"/>
    <property type="molecule type" value="Genomic_DNA"/>
</dbReference>
<comment type="similarity">
    <text evidence="1 5">Belongs to the UDP-glycosyltransferase family.</text>
</comment>
<dbReference type="KEGG" id="qsa:O6P43_004244"/>
<comment type="caution">
    <text evidence="8">The sequence shown here is derived from an EMBL/GenBank/DDBJ whole genome shotgun (WGS) entry which is preliminary data.</text>
</comment>
<dbReference type="GO" id="GO:0050004">
    <property type="term" value="F:isoflavone 7-O-glucosyltransferase activity"/>
    <property type="evidence" value="ECO:0007669"/>
    <property type="project" value="UniProtKB-EC"/>
</dbReference>
<dbReference type="InterPro" id="IPR035595">
    <property type="entry name" value="UDP_glycos_trans_CS"/>
</dbReference>
<dbReference type="AlphaFoldDB" id="A0AAD7VFU6"/>
<dbReference type="InterPro" id="IPR002213">
    <property type="entry name" value="UDP_glucos_trans"/>
</dbReference>
<evidence type="ECO:0000256" key="5">
    <source>
        <dbReference type="RuleBase" id="RU003718"/>
    </source>
</evidence>
<evidence type="ECO:0000256" key="1">
    <source>
        <dbReference type="ARBA" id="ARBA00009995"/>
    </source>
</evidence>
<evidence type="ECO:0000256" key="6">
    <source>
        <dbReference type="RuleBase" id="RU362057"/>
    </source>
</evidence>
<dbReference type="Proteomes" id="UP001163823">
    <property type="component" value="Chromosome 3"/>
</dbReference>
<dbReference type="InterPro" id="IPR050481">
    <property type="entry name" value="UDP-glycosyltransf_plant"/>
</dbReference>
<dbReference type="CDD" id="cd03784">
    <property type="entry name" value="GT1_Gtf-like"/>
    <property type="match status" value="1"/>
</dbReference>
<protein>
    <recommendedName>
        <fullName evidence="6">Glycosyltransferase</fullName>
        <ecNumber evidence="6">2.4.1.-</ecNumber>
    </recommendedName>
</protein>
<dbReference type="Pfam" id="PF00201">
    <property type="entry name" value="UDPGT"/>
    <property type="match status" value="1"/>
</dbReference>
<evidence type="ECO:0000313" key="9">
    <source>
        <dbReference type="Proteomes" id="UP001163823"/>
    </source>
</evidence>
<comment type="catalytic activity">
    <reaction evidence="4">
        <text>a 7-hydroxyisoflavone + UDP-alpha-D-glucose = a 7-hydroxyisoflavone 7-O-beta-D-glucoside + UDP + H(+)</text>
        <dbReference type="Rhea" id="RHEA:56344"/>
        <dbReference type="ChEBI" id="CHEBI:15378"/>
        <dbReference type="ChEBI" id="CHEBI:55465"/>
        <dbReference type="ChEBI" id="CHEBI:58223"/>
        <dbReference type="ChEBI" id="CHEBI:58885"/>
        <dbReference type="ChEBI" id="CHEBI:140301"/>
        <dbReference type="EC" id="2.4.1.170"/>
    </reaction>
</comment>
<dbReference type="EC" id="2.4.1.-" evidence="6"/>
<name>A0AAD7VFU6_QUISA</name>
<evidence type="ECO:0000313" key="8">
    <source>
        <dbReference type="EMBL" id="KAJ7974123.1"/>
    </source>
</evidence>
<dbReference type="SUPFAM" id="SSF53756">
    <property type="entry name" value="UDP-Glycosyltransferase/glycogen phosphorylase"/>
    <property type="match status" value="1"/>
</dbReference>
<organism evidence="8 9">
    <name type="scientific">Quillaja saponaria</name>
    <name type="common">Soap bark tree</name>
    <dbReference type="NCBI Taxonomy" id="32244"/>
    <lineage>
        <taxon>Eukaryota</taxon>
        <taxon>Viridiplantae</taxon>
        <taxon>Streptophyta</taxon>
        <taxon>Embryophyta</taxon>
        <taxon>Tracheophyta</taxon>
        <taxon>Spermatophyta</taxon>
        <taxon>Magnoliopsida</taxon>
        <taxon>eudicotyledons</taxon>
        <taxon>Gunneridae</taxon>
        <taxon>Pentapetalae</taxon>
        <taxon>rosids</taxon>
        <taxon>fabids</taxon>
        <taxon>Fabales</taxon>
        <taxon>Quillajaceae</taxon>
        <taxon>Quillaja</taxon>
    </lineage>
</organism>
<evidence type="ECO:0000256" key="4">
    <source>
        <dbReference type="ARBA" id="ARBA00050777"/>
    </source>
</evidence>
<dbReference type="Pfam" id="PF26168">
    <property type="entry name" value="Glyco_transf_N"/>
    <property type="match status" value="1"/>
</dbReference>